<dbReference type="Pfam" id="PF17747">
    <property type="entry name" value="VID27_PH"/>
    <property type="match status" value="1"/>
</dbReference>
<sequence>MNPVFNFEFPPFILSRGKLFLSRLPSHAATKEHSTVNGALWRILGGLVDSSRPSARGGPAWLGIPIVADINPVFNFWFLSFVFNHFSGDGSAYPWLLRFKDQLTLERVRDTLLCALWEQLNETK</sequence>
<dbReference type="eggNOG" id="KOG2395">
    <property type="taxonomic scope" value="Eukaryota"/>
</dbReference>
<proteinExistence type="predicted"/>
<protein>
    <recommendedName>
        <fullName evidence="1">Vid27 PH-like domain-containing protein</fullName>
    </recommendedName>
</protein>
<gene>
    <name evidence="2" type="ORF">GLRG_11818</name>
</gene>
<dbReference type="RefSeq" id="XP_008100692.1">
    <property type="nucleotide sequence ID" value="XM_008102501.1"/>
</dbReference>
<dbReference type="EMBL" id="GG697460">
    <property type="protein sequence ID" value="EFQ36672.1"/>
    <property type="molecule type" value="Genomic_DNA"/>
</dbReference>
<keyword evidence="3" id="KW-1185">Reference proteome</keyword>
<name>E3R0N4_COLGM</name>
<dbReference type="OrthoDB" id="10251113at2759"/>
<dbReference type="GeneID" id="24417181"/>
<dbReference type="VEuPathDB" id="FungiDB:GLRG_11818"/>
<evidence type="ECO:0000313" key="2">
    <source>
        <dbReference type="EMBL" id="EFQ36672.1"/>
    </source>
</evidence>
<dbReference type="InterPro" id="IPR040768">
    <property type="entry name" value="Vid27_PH"/>
</dbReference>
<evidence type="ECO:0000313" key="3">
    <source>
        <dbReference type="Proteomes" id="UP000008782"/>
    </source>
</evidence>
<evidence type="ECO:0000259" key="1">
    <source>
        <dbReference type="Pfam" id="PF17747"/>
    </source>
</evidence>
<accession>E3R0N4</accession>
<dbReference type="AlphaFoldDB" id="E3R0N4"/>
<dbReference type="Proteomes" id="UP000008782">
    <property type="component" value="Unassembled WGS sequence"/>
</dbReference>
<dbReference type="HOGENOM" id="CLU_2003759_0_0_1"/>
<feature type="domain" description="Vid27 PH-like" evidence="1">
    <location>
        <begin position="60"/>
        <end position="119"/>
    </location>
</feature>
<reference evidence="3" key="1">
    <citation type="journal article" date="2012" name="Nat. Genet.">
        <title>Lifestyle transitions in plant pathogenic Colletotrichum fungi deciphered by genome and transcriptome analyses.</title>
        <authorList>
            <person name="O'Connell R.J."/>
            <person name="Thon M.R."/>
            <person name="Hacquard S."/>
            <person name="Amyotte S.G."/>
            <person name="Kleemann J."/>
            <person name="Torres M.F."/>
            <person name="Damm U."/>
            <person name="Buiate E.A."/>
            <person name="Epstein L."/>
            <person name="Alkan N."/>
            <person name="Altmueller J."/>
            <person name="Alvarado-Balderrama L."/>
            <person name="Bauser C.A."/>
            <person name="Becker C."/>
            <person name="Birren B.W."/>
            <person name="Chen Z."/>
            <person name="Choi J."/>
            <person name="Crouch J.A."/>
            <person name="Duvick J.P."/>
            <person name="Farman M.A."/>
            <person name="Gan P."/>
            <person name="Heiman D."/>
            <person name="Henrissat B."/>
            <person name="Howard R.J."/>
            <person name="Kabbage M."/>
            <person name="Koch C."/>
            <person name="Kracher B."/>
            <person name="Kubo Y."/>
            <person name="Law A.D."/>
            <person name="Lebrun M.-H."/>
            <person name="Lee Y.-H."/>
            <person name="Miyara I."/>
            <person name="Moore N."/>
            <person name="Neumann U."/>
            <person name="Nordstroem K."/>
            <person name="Panaccione D.G."/>
            <person name="Panstruga R."/>
            <person name="Place M."/>
            <person name="Proctor R.H."/>
            <person name="Prusky D."/>
            <person name="Rech G."/>
            <person name="Reinhardt R."/>
            <person name="Rollins J.A."/>
            <person name="Rounsley S."/>
            <person name="Schardl C.L."/>
            <person name="Schwartz D.C."/>
            <person name="Shenoy N."/>
            <person name="Shirasu K."/>
            <person name="Sikhakolli U.R."/>
            <person name="Stueber K."/>
            <person name="Sukno S.A."/>
            <person name="Sweigard J.A."/>
            <person name="Takano Y."/>
            <person name="Takahara H."/>
            <person name="Trail F."/>
            <person name="van der Does H.C."/>
            <person name="Voll L.M."/>
            <person name="Will I."/>
            <person name="Young S."/>
            <person name="Zeng Q."/>
            <person name="Zhang J."/>
            <person name="Zhou S."/>
            <person name="Dickman M.B."/>
            <person name="Schulze-Lefert P."/>
            <person name="Ver Loren van Themaat E."/>
            <person name="Ma L.-J."/>
            <person name="Vaillancourt L.J."/>
        </authorList>
    </citation>
    <scope>NUCLEOTIDE SEQUENCE [LARGE SCALE GENOMIC DNA]</scope>
    <source>
        <strain evidence="3">M1.001 / M2 / FGSC 10212</strain>
    </source>
</reference>
<organism evidence="3">
    <name type="scientific">Colletotrichum graminicola (strain M1.001 / M2 / FGSC 10212)</name>
    <name type="common">Maize anthracnose fungus</name>
    <name type="synonym">Glomerella graminicola</name>
    <dbReference type="NCBI Taxonomy" id="645133"/>
    <lineage>
        <taxon>Eukaryota</taxon>
        <taxon>Fungi</taxon>
        <taxon>Dikarya</taxon>
        <taxon>Ascomycota</taxon>
        <taxon>Pezizomycotina</taxon>
        <taxon>Sordariomycetes</taxon>
        <taxon>Hypocreomycetidae</taxon>
        <taxon>Glomerellales</taxon>
        <taxon>Glomerellaceae</taxon>
        <taxon>Colletotrichum</taxon>
        <taxon>Colletotrichum graminicola species complex</taxon>
    </lineage>
</organism>